<evidence type="ECO:0000313" key="3">
    <source>
        <dbReference type="Proteomes" id="UP000284202"/>
    </source>
</evidence>
<dbReference type="AlphaFoldDB" id="A0A418T1R5"/>
<evidence type="ECO:0000313" key="2">
    <source>
        <dbReference type="EMBL" id="RJE87142.1"/>
    </source>
</evidence>
<dbReference type="OrthoDB" id="7779280at2"/>
<dbReference type="RefSeq" id="WP_119746637.1">
    <property type="nucleotide sequence ID" value="NZ_QZCG01000003.1"/>
</dbReference>
<dbReference type="EMBL" id="QZCG01000003">
    <property type="protein sequence ID" value="RJE87142.1"/>
    <property type="molecule type" value="Genomic_DNA"/>
</dbReference>
<feature type="region of interest" description="Disordered" evidence="1">
    <location>
        <begin position="150"/>
        <end position="174"/>
    </location>
</feature>
<proteinExistence type="predicted"/>
<comment type="caution">
    <text evidence="2">The sequence shown here is derived from an EMBL/GenBank/DDBJ whole genome shotgun (WGS) entry which is preliminary data.</text>
</comment>
<organism evidence="2 3">
    <name type="scientific">Paracoccus onubensis</name>
    <dbReference type="NCBI Taxonomy" id="1675788"/>
    <lineage>
        <taxon>Bacteria</taxon>
        <taxon>Pseudomonadati</taxon>
        <taxon>Pseudomonadota</taxon>
        <taxon>Alphaproteobacteria</taxon>
        <taxon>Rhodobacterales</taxon>
        <taxon>Paracoccaceae</taxon>
        <taxon>Paracoccus</taxon>
    </lineage>
</organism>
<gene>
    <name evidence="2" type="ORF">D3P04_05175</name>
</gene>
<reference evidence="3" key="1">
    <citation type="submission" date="2018-09" db="EMBL/GenBank/DDBJ databases">
        <title>Acidovorax cavernicola nov. sp. isolated from Gruta de las Maravillas (Aracena, Spain).</title>
        <authorList>
            <person name="Jurado V."/>
            <person name="Gutierrez-Patricio S."/>
            <person name="Gonzalez-Pimentel J.L."/>
            <person name="Miller A.Z."/>
            <person name="Laiz L."/>
            <person name="Saiz-Jimenez C."/>
        </authorList>
    </citation>
    <scope>NUCLEOTIDE SEQUENCE [LARGE SCALE GENOMIC DNA]</scope>
    <source>
        <strain evidence="3">1011MAR3C25</strain>
    </source>
</reference>
<accession>A0A418T1R5</accession>
<feature type="region of interest" description="Disordered" evidence="1">
    <location>
        <begin position="461"/>
        <end position="485"/>
    </location>
</feature>
<feature type="region of interest" description="Disordered" evidence="1">
    <location>
        <begin position="827"/>
        <end position="848"/>
    </location>
</feature>
<sequence length="867" mass="92790">MDGVATTNLQTSNFVDDVIGNYQGTTRRISIERLVAMLLVLTGPAYATRGELDADLDWPAGTIGRVYAAANSENNGVYKKTGPVGSGGWTRIGDLPGGAVESALIDELRNEVRSGRVYSMPGGDTPSGLDIPADRGITLLILRNNAANTESDWRPVQAPDPADETDDLKRDASGQWWRRMQDSDVVKLKGGAIYGRTGSIDPSGENIAPYYVLSVFVHNASKTFRFWTAANVAAPGDGLETDNKKRDAGGRWWQLLEDGAHTAIYQAIADAVAGGTEAVADEAAARADADAAHVAEYHTVWAGDPAVLARDINDNTALYTLPDGMTRGVFSLEDQRETDVYKLFTVSDQERLNAAAPVIWTGDDAVMVKDRNGNSALHVDKDGGTHANLVLDDFGWTGDIPHHVVVDKDRNVLFGFDRHGAPIFPGLFTIPIWTGDDLYRVFCDIDGKTIWGIHKDTGEWIGPGTSGGGTVDPDDPTDGSPDTPGNVWMARKTEHGWRYMSDQWAERTIGYEQRGNVTLAQTGSVAVGVVAFGGGDVAVQRVLDDHYDYHMRGADLDVIQQEGAAEAAGAELLNAAKKMPTAIAVSVAQPSITESEALAGSALRTALADDVQAAVTALAGWSKTLHIDRIKLSLLEGKNVSQSGADFHYAAVAQDLRDELGALTGQGAYPLTVVSPKGGGRTGRFETVSLAEARLDINHPTLGFVVATPLWPFELDPEGEVPSAASALMISEIEAIAVAERQSGRDWYCPLLVEAKLAGNVVTARFAAMSDLTLHDPAVHGLTFGTSITNGAVIQSVTVSGKEAIITFDIAPEGSLELRHAWAVAGTSTDDKPRNRGSISDQWSQVSRHDPAFTHRRWALPARVNVN</sequence>
<name>A0A418T1R5_9RHOB</name>
<evidence type="ECO:0000256" key="1">
    <source>
        <dbReference type="SAM" id="MobiDB-lite"/>
    </source>
</evidence>
<protein>
    <submittedName>
        <fullName evidence="2">Uncharacterized protein</fullName>
    </submittedName>
</protein>
<keyword evidence="3" id="KW-1185">Reference proteome</keyword>
<feature type="compositionally biased region" description="Polar residues" evidence="1">
    <location>
        <begin position="837"/>
        <end position="846"/>
    </location>
</feature>
<dbReference type="Proteomes" id="UP000284202">
    <property type="component" value="Unassembled WGS sequence"/>
</dbReference>